<name>A0ABT6X501_9BURK</name>
<dbReference type="SUPFAM" id="SSF46785">
    <property type="entry name" value="Winged helix' DNA-binding domain"/>
    <property type="match status" value="1"/>
</dbReference>
<evidence type="ECO:0000259" key="1">
    <source>
        <dbReference type="PROSITE" id="PS50995"/>
    </source>
</evidence>
<feature type="domain" description="HTH marR-type" evidence="1">
    <location>
        <begin position="1"/>
        <end position="140"/>
    </location>
</feature>
<dbReference type="SMART" id="SM00347">
    <property type="entry name" value="HTH_MARR"/>
    <property type="match status" value="1"/>
</dbReference>
<comment type="caution">
    <text evidence="2">The sequence shown here is derived from an EMBL/GenBank/DDBJ whole genome shotgun (WGS) entry which is preliminary data.</text>
</comment>
<evidence type="ECO:0000313" key="2">
    <source>
        <dbReference type="EMBL" id="MDI9233195.1"/>
    </source>
</evidence>
<proteinExistence type="predicted"/>
<dbReference type="InterPro" id="IPR036390">
    <property type="entry name" value="WH_DNA-bd_sf"/>
</dbReference>
<protein>
    <submittedName>
        <fullName evidence="2">MarR family transcriptional regulator</fullName>
    </submittedName>
</protein>
<dbReference type="PRINTS" id="PR00598">
    <property type="entry name" value="HTHMARR"/>
</dbReference>
<evidence type="ECO:0000313" key="3">
    <source>
        <dbReference type="Proteomes" id="UP001431902"/>
    </source>
</evidence>
<dbReference type="Pfam" id="PF12802">
    <property type="entry name" value="MarR_2"/>
    <property type="match status" value="1"/>
</dbReference>
<dbReference type="EMBL" id="JASGBH010000003">
    <property type="protein sequence ID" value="MDI9233195.1"/>
    <property type="molecule type" value="Genomic_DNA"/>
</dbReference>
<dbReference type="PANTHER" id="PTHR33164:SF95">
    <property type="entry name" value="TRANSCRIPTIONAL REGULATOR"/>
    <property type="match status" value="1"/>
</dbReference>
<dbReference type="RefSeq" id="WP_283223598.1">
    <property type="nucleotide sequence ID" value="NZ_JASGBH010000003.1"/>
</dbReference>
<organism evidence="2 3">
    <name type="scientific">Limnohabitans lacus</name>
    <dbReference type="NCBI Taxonomy" id="3045173"/>
    <lineage>
        <taxon>Bacteria</taxon>
        <taxon>Pseudomonadati</taxon>
        <taxon>Pseudomonadota</taxon>
        <taxon>Betaproteobacteria</taxon>
        <taxon>Burkholderiales</taxon>
        <taxon>Comamonadaceae</taxon>
        <taxon>Limnohabitans</taxon>
    </lineage>
</organism>
<sequence>MSKRLEVATAPGHLIRRAQQIAVGIFAECLAESDITPVQYAILNALRDTPDIDQVTLAKRVAFDPATSGSVIGRLEAKGWLARQAHATDRRRKLLVITPEGIEALVGMQTAVAEVQARILAPLNSAEQKQFVDLLARLVAGHEAQ</sequence>
<dbReference type="PANTHER" id="PTHR33164">
    <property type="entry name" value="TRANSCRIPTIONAL REGULATOR, MARR FAMILY"/>
    <property type="match status" value="1"/>
</dbReference>
<dbReference type="Proteomes" id="UP001431902">
    <property type="component" value="Unassembled WGS sequence"/>
</dbReference>
<dbReference type="PROSITE" id="PS50995">
    <property type="entry name" value="HTH_MARR_2"/>
    <property type="match status" value="1"/>
</dbReference>
<gene>
    <name evidence="2" type="ORF">QLQ16_05015</name>
</gene>
<reference evidence="2" key="1">
    <citation type="submission" date="2023-05" db="EMBL/GenBank/DDBJ databases">
        <title>Limnohabitans sp. strain HM2-2 Genome sequencing and assembly.</title>
        <authorList>
            <person name="Jung Y."/>
        </authorList>
    </citation>
    <scope>NUCLEOTIDE SEQUENCE</scope>
    <source>
        <strain evidence="2">HM2-2</strain>
    </source>
</reference>
<keyword evidence="3" id="KW-1185">Reference proteome</keyword>
<accession>A0ABT6X501</accession>
<dbReference type="InterPro" id="IPR036388">
    <property type="entry name" value="WH-like_DNA-bd_sf"/>
</dbReference>
<dbReference type="Gene3D" id="1.10.10.10">
    <property type="entry name" value="Winged helix-like DNA-binding domain superfamily/Winged helix DNA-binding domain"/>
    <property type="match status" value="1"/>
</dbReference>
<dbReference type="InterPro" id="IPR000835">
    <property type="entry name" value="HTH_MarR-typ"/>
</dbReference>
<dbReference type="InterPro" id="IPR039422">
    <property type="entry name" value="MarR/SlyA-like"/>
</dbReference>